<dbReference type="AlphaFoldDB" id="A0A059FHE2"/>
<dbReference type="InterPro" id="IPR007695">
    <property type="entry name" value="DNA_mismatch_repair_MutS-lik_N"/>
</dbReference>
<dbReference type="RefSeq" id="WP_035617904.1">
    <property type="nucleotide sequence ID" value="NZ_ARYK01000007.1"/>
</dbReference>
<evidence type="ECO:0000313" key="12">
    <source>
        <dbReference type="EMBL" id="KCZ90017.1"/>
    </source>
</evidence>
<dbReference type="HAMAP" id="MF_00096">
    <property type="entry name" value="MutS"/>
    <property type="match status" value="1"/>
</dbReference>
<dbReference type="InterPro" id="IPR000432">
    <property type="entry name" value="DNA_mismatch_repair_MutS_C"/>
</dbReference>
<gene>
    <name evidence="9" type="primary">mutS</name>
    <name evidence="12" type="ORF">HJO_13746</name>
</gene>
<proteinExistence type="inferred from homology"/>
<dbReference type="InterPro" id="IPR016151">
    <property type="entry name" value="DNA_mismatch_repair_MutS_N"/>
</dbReference>
<feature type="binding site" evidence="9">
    <location>
        <begin position="655"/>
        <end position="662"/>
    </location>
    <ligand>
        <name>ATP</name>
        <dbReference type="ChEBI" id="CHEBI:30616"/>
    </ligand>
</feature>
<dbReference type="NCBIfam" id="NF003810">
    <property type="entry name" value="PRK05399.1"/>
    <property type="match status" value="1"/>
</dbReference>
<evidence type="ECO:0000313" key="13">
    <source>
        <dbReference type="Proteomes" id="UP000025171"/>
    </source>
</evidence>
<dbReference type="Pfam" id="PF01624">
    <property type="entry name" value="MutS_I"/>
    <property type="match status" value="1"/>
</dbReference>
<evidence type="ECO:0000256" key="8">
    <source>
        <dbReference type="ARBA" id="ARBA00024647"/>
    </source>
</evidence>
<accession>A0A059FHE2</accession>
<dbReference type="SMART" id="SM00534">
    <property type="entry name" value="MUTSac"/>
    <property type="match status" value="1"/>
</dbReference>
<dbReference type="SUPFAM" id="SSF52540">
    <property type="entry name" value="P-loop containing nucleoside triphosphate hydrolases"/>
    <property type="match status" value="1"/>
</dbReference>
<dbReference type="InterPro" id="IPR007860">
    <property type="entry name" value="DNA_mmatch_repair_MutS_con_dom"/>
</dbReference>
<dbReference type="SUPFAM" id="SSF48334">
    <property type="entry name" value="DNA repair protein MutS, domain III"/>
    <property type="match status" value="1"/>
</dbReference>
<dbReference type="InterPro" id="IPR036187">
    <property type="entry name" value="DNA_mismatch_repair_MutS_sf"/>
</dbReference>
<dbReference type="Gene3D" id="3.40.1170.10">
    <property type="entry name" value="DNA repair protein MutS, domain I"/>
    <property type="match status" value="1"/>
</dbReference>
<evidence type="ECO:0000256" key="5">
    <source>
        <dbReference type="ARBA" id="ARBA00022840"/>
    </source>
</evidence>
<dbReference type="InterPro" id="IPR027417">
    <property type="entry name" value="P-loop_NTPase"/>
</dbReference>
<dbReference type="Pfam" id="PF05192">
    <property type="entry name" value="MutS_III"/>
    <property type="match status" value="1"/>
</dbReference>
<dbReference type="Pfam" id="PF00488">
    <property type="entry name" value="MutS_V"/>
    <property type="match status" value="1"/>
</dbReference>
<comment type="similarity">
    <text evidence="1 9 10">Belongs to the DNA mismatch repair MutS family.</text>
</comment>
<evidence type="ECO:0000259" key="11">
    <source>
        <dbReference type="PROSITE" id="PS00486"/>
    </source>
</evidence>
<name>A0A059FHE2_9PROT</name>
<evidence type="ECO:0000256" key="6">
    <source>
        <dbReference type="ARBA" id="ARBA00023125"/>
    </source>
</evidence>
<dbReference type="PANTHER" id="PTHR11361">
    <property type="entry name" value="DNA MISMATCH REPAIR PROTEIN MUTS FAMILY MEMBER"/>
    <property type="match status" value="1"/>
</dbReference>
<dbReference type="Proteomes" id="UP000025171">
    <property type="component" value="Unassembled WGS sequence"/>
</dbReference>
<feature type="domain" description="DNA mismatch repair proteins mutS family" evidence="11">
    <location>
        <begin position="729"/>
        <end position="745"/>
    </location>
</feature>
<dbReference type="GO" id="GO:0006298">
    <property type="term" value="P:mismatch repair"/>
    <property type="evidence" value="ECO:0007669"/>
    <property type="project" value="UniProtKB-UniRule"/>
</dbReference>
<keyword evidence="5 9" id="KW-0067">ATP-binding</keyword>
<organism evidence="12 13">
    <name type="scientific">Hyphomonas johnsonii MHS-2</name>
    <dbReference type="NCBI Taxonomy" id="1280950"/>
    <lineage>
        <taxon>Bacteria</taxon>
        <taxon>Pseudomonadati</taxon>
        <taxon>Pseudomonadota</taxon>
        <taxon>Alphaproteobacteria</taxon>
        <taxon>Hyphomonadales</taxon>
        <taxon>Hyphomonadaceae</taxon>
        <taxon>Hyphomonas</taxon>
    </lineage>
</organism>
<dbReference type="Pfam" id="PF05190">
    <property type="entry name" value="MutS_IV"/>
    <property type="match status" value="1"/>
</dbReference>
<dbReference type="InterPro" id="IPR007696">
    <property type="entry name" value="DNA_mismatch_repair_MutS_core"/>
</dbReference>
<dbReference type="PANTHER" id="PTHR11361:SF34">
    <property type="entry name" value="DNA MISMATCH REPAIR PROTEIN MSH1, MITOCHONDRIAL"/>
    <property type="match status" value="1"/>
</dbReference>
<dbReference type="GO" id="GO:0030983">
    <property type="term" value="F:mismatched DNA binding"/>
    <property type="evidence" value="ECO:0007669"/>
    <property type="project" value="InterPro"/>
</dbReference>
<dbReference type="InterPro" id="IPR005748">
    <property type="entry name" value="DNA_mismatch_repair_MutS"/>
</dbReference>
<dbReference type="GO" id="GO:0005829">
    <property type="term" value="C:cytosol"/>
    <property type="evidence" value="ECO:0007669"/>
    <property type="project" value="TreeGrafter"/>
</dbReference>
<evidence type="ECO:0000256" key="2">
    <source>
        <dbReference type="ARBA" id="ARBA00021982"/>
    </source>
</evidence>
<dbReference type="Gene3D" id="3.40.50.300">
    <property type="entry name" value="P-loop containing nucleotide triphosphate hydrolases"/>
    <property type="match status" value="1"/>
</dbReference>
<evidence type="ECO:0000256" key="4">
    <source>
        <dbReference type="ARBA" id="ARBA00022763"/>
    </source>
</evidence>
<evidence type="ECO:0000256" key="10">
    <source>
        <dbReference type="RuleBase" id="RU003756"/>
    </source>
</evidence>
<dbReference type="InterPro" id="IPR045076">
    <property type="entry name" value="MutS"/>
</dbReference>
<dbReference type="Gene3D" id="3.30.420.110">
    <property type="entry name" value="MutS, connector domain"/>
    <property type="match status" value="1"/>
</dbReference>
<dbReference type="InterPro" id="IPR036678">
    <property type="entry name" value="MutS_con_dom_sf"/>
</dbReference>
<dbReference type="GO" id="GO:0005524">
    <property type="term" value="F:ATP binding"/>
    <property type="evidence" value="ECO:0007669"/>
    <property type="project" value="UniProtKB-UniRule"/>
</dbReference>
<evidence type="ECO:0000256" key="9">
    <source>
        <dbReference type="HAMAP-Rule" id="MF_00096"/>
    </source>
</evidence>
<dbReference type="FunFam" id="3.40.1170.10:FF:000001">
    <property type="entry name" value="DNA mismatch repair protein MutS"/>
    <property type="match status" value="1"/>
</dbReference>
<dbReference type="CDD" id="cd03284">
    <property type="entry name" value="ABC_MutS1"/>
    <property type="match status" value="1"/>
</dbReference>
<keyword evidence="6 9" id="KW-0238">DNA-binding</keyword>
<keyword evidence="4 9" id="KW-0227">DNA damage</keyword>
<evidence type="ECO:0000256" key="7">
    <source>
        <dbReference type="ARBA" id="ARBA00023204"/>
    </source>
</evidence>
<dbReference type="NCBIfam" id="TIGR01070">
    <property type="entry name" value="mutS1"/>
    <property type="match status" value="1"/>
</dbReference>
<sequence length="908" mass="95818">MADTATPSKKKATKGSEPTPFMVQYLGIKARHPEALLFFRMGDFYELFFEDAVAAARILDITLTARGEHDGKPIPMAGVPYHAAEGYLARLIKSGARVAVCEQTESPAEAKKRGSKSIVNRDIVRIVTPGTLTEDSLLPARQGQALAAIALARGGADAAIAVCDVSTGRFDVTAVAPAALGDALLGWPLSELLVSAADRDHAAIAPVLAASSAPVTDRPARAASPKAGEGLLKQAFGVAALDAFGDFSRAELSAIGLLLDYVQLTQAGADIRLDPPSRPPPGGHLSIDPATRASLEIDRAMNGSREGSLLGAIDRTLTAPGARLLASRLSRPSLDRDEIEARLEAVAWLVSASDSLDALRTRLKSAPDLERARTRLRLGRGGPRDLLAISRALQAGDEAAGELARAEGGLPPRLATAAETLSLAASPALATLAADLARALTDAPPMLARDGGFIAPGWDSALDEARSLRDDSRRIIAELQARYAAETGISALKIKFNNVLGYFIDVPARHGDALMAPPLSETFIHRQTLAGNVRFSTRDLADLAGRISRAEEEAKAREIALFDGFCARVSDLNTGLTASAQAIAELDVAGGNAAWAIEIDAVRPALADAPVFEATALRHPVVEAALKREGQGFTANDLSLDADGEAGPRLLLVTGPNMAGKSTYLRQAALAVILAQSGCFVPARALTLGLADRVFSRVGASDDLARGRSTFMVEMVETAAILTQATDRSFVILDEVGRGTSTYDGLAIAWAAVEHLHGQNGCRALFATHYHELTRLADDLPHAANASLRAREWKHDLVFLHEVQPGPADRSYGVQVARLAGLPKRAVARATQILKRLEADPASADSLPLFAAMTEPPAPEDTPAAPSAPSALLEMIADTDPDALTPREALDFIYRLKSESKKNLDSGD</sequence>
<evidence type="ECO:0000256" key="3">
    <source>
        <dbReference type="ARBA" id="ARBA00022741"/>
    </source>
</evidence>
<keyword evidence="13" id="KW-1185">Reference proteome</keyword>
<dbReference type="Gene3D" id="1.10.1420.10">
    <property type="match status" value="2"/>
</dbReference>
<comment type="function">
    <text evidence="8 9">This protein is involved in the repair of mismatches in DNA. It is possible that it carries out the mismatch recognition step. This protein has a weak ATPase activity.</text>
</comment>
<dbReference type="GO" id="GO:0140664">
    <property type="term" value="F:ATP-dependent DNA damage sensor activity"/>
    <property type="evidence" value="ECO:0007669"/>
    <property type="project" value="InterPro"/>
</dbReference>
<dbReference type="STRING" id="1280950.HJO_13746"/>
<dbReference type="InterPro" id="IPR017261">
    <property type="entry name" value="DNA_mismatch_repair_MutS/MSH"/>
</dbReference>
<evidence type="ECO:0000256" key="1">
    <source>
        <dbReference type="ARBA" id="ARBA00006271"/>
    </source>
</evidence>
<dbReference type="SUPFAM" id="SSF55271">
    <property type="entry name" value="DNA repair protein MutS, domain I"/>
    <property type="match status" value="1"/>
</dbReference>
<dbReference type="EMBL" id="ARYK01000007">
    <property type="protein sequence ID" value="KCZ90017.1"/>
    <property type="molecule type" value="Genomic_DNA"/>
</dbReference>
<dbReference type="GO" id="GO:0003684">
    <property type="term" value="F:damaged DNA binding"/>
    <property type="evidence" value="ECO:0007669"/>
    <property type="project" value="UniProtKB-UniRule"/>
</dbReference>
<keyword evidence="7 9" id="KW-0234">DNA repair</keyword>
<dbReference type="PIRSF" id="PIRSF037677">
    <property type="entry name" value="DNA_mis_repair_Msh6"/>
    <property type="match status" value="1"/>
</dbReference>
<reference evidence="12 13" key="1">
    <citation type="journal article" date="2014" name="Antonie Van Leeuwenhoek">
        <title>Hyphomonas beringensis sp. nov. and Hyphomonas chukchiensis sp. nov., isolated from surface seawater of the Bering Sea and Chukchi Sea.</title>
        <authorList>
            <person name="Li C."/>
            <person name="Lai Q."/>
            <person name="Li G."/>
            <person name="Dong C."/>
            <person name="Wang J."/>
            <person name="Liao Y."/>
            <person name="Shao Z."/>
        </authorList>
    </citation>
    <scope>NUCLEOTIDE SEQUENCE [LARGE SCALE GENOMIC DNA]</scope>
    <source>
        <strain evidence="12 13">MHS-2</strain>
    </source>
</reference>
<keyword evidence="3 9" id="KW-0547">Nucleotide-binding</keyword>
<dbReference type="SUPFAM" id="SSF53150">
    <property type="entry name" value="DNA repair protein MutS, domain II"/>
    <property type="match status" value="1"/>
</dbReference>
<dbReference type="SMART" id="SM00533">
    <property type="entry name" value="MUTSd"/>
    <property type="match status" value="1"/>
</dbReference>
<dbReference type="PROSITE" id="PS00486">
    <property type="entry name" value="DNA_MISMATCH_REPAIR_2"/>
    <property type="match status" value="1"/>
</dbReference>
<dbReference type="eggNOG" id="COG0249">
    <property type="taxonomic scope" value="Bacteria"/>
</dbReference>
<protein>
    <recommendedName>
        <fullName evidence="2 9">DNA mismatch repair protein MutS</fullName>
    </recommendedName>
</protein>
<dbReference type="Gene3D" id="6.10.140.430">
    <property type="match status" value="1"/>
</dbReference>
<comment type="caution">
    <text evidence="12">The sequence shown here is derived from an EMBL/GenBank/DDBJ whole genome shotgun (WGS) entry which is preliminary data.</text>
</comment>
<dbReference type="PATRIC" id="fig|1280950.3.peg.2764"/>
<dbReference type="OrthoDB" id="9802448at2"/>
<dbReference type="InterPro" id="IPR007861">
    <property type="entry name" value="DNA_mismatch_repair_MutS_clamp"/>
</dbReference>
<dbReference type="Pfam" id="PF05188">
    <property type="entry name" value="MutS_II"/>
    <property type="match status" value="1"/>
</dbReference>